<sequence length="69" mass="7975">MAKKIPEGRNNSLCDRCLRPCKQPGGVLLLECPRFLKRPFKVSTHRFEQLDLFRGDIDKNKDEDSKGKT</sequence>
<dbReference type="RefSeq" id="WP_092057599.1">
    <property type="nucleotide sequence ID" value="NZ_FOJJ01000037.1"/>
</dbReference>
<dbReference type="Proteomes" id="UP000317155">
    <property type="component" value="Unassembled WGS sequence"/>
</dbReference>
<keyword evidence="2" id="KW-1185">Reference proteome</keyword>
<name>A0A550JEZ2_9BACT</name>
<reference evidence="1 2" key="1">
    <citation type="submission" date="2019-07" db="EMBL/GenBank/DDBJ databases">
        <title>Insights of Desulfuromonas acetexigens electromicrobiology.</title>
        <authorList>
            <person name="Katuri K."/>
            <person name="Sapireddy V."/>
            <person name="Shaw D.R."/>
            <person name="Saikaly P."/>
        </authorList>
    </citation>
    <scope>NUCLEOTIDE SEQUENCE [LARGE SCALE GENOMIC DNA]</scope>
    <source>
        <strain evidence="1 2">2873</strain>
    </source>
</reference>
<dbReference type="EMBL" id="VJVV01000005">
    <property type="protein sequence ID" value="TRO81771.1"/>
    <property type="molecule type" value="Genomic_DNA"/>
</dbReference>
<evidence type="ECO:0000313" key="1">
    <source>
        <dbReference type="EMBL" id="TRO81771.1"/>
    </source>
</evidence>
<gene>
    <name evidence="1" type="ORF">FL622_08170</name>
</gene>
<evidence type="ECO:0000313" key="2">
    <source>
        <dbReference type="Proteomes" id="UP000317155"/>
    </source>
</evidence>
<dbReference type="AlphaFoldDB" id="A0A550JEZ2"/>
<proteinExistence type="predicted"/>
<organism evidence="1 2">
    <name type="scientific">Trichloromonas acetexigens</name>
    <dbReference type="NCBI Taxonomy" id="38815"/>
    <lineage>
        <taxon>Bacteria</taxon>
        <taxon>Pseudomonadati</taxon>
        <taxon>Thermodesulfobacteriota</taxon>
        <taxon>Desulfuromonadia</taxon>
        <taxon>Desulfuromonadales</taxon>
        <taxon>Trichloromonadaceae</taxon>
        <taxon>Trichloromonas</taxon>
    </lineage>
</organism>
<protein>
    <submittedName>
        <fullName evidence="1">Uncharacterized protein</fullName>
    </submittedName>
</protein>
<dbReference type="OrthoDB" id="5406042at2"/>
<comment type="caution">
    <text evidence="1">The sequence shown here is derived from an EMBL/GenBank/DDBJ whole genome shotgun (WGS) entry which is preliminary data.</text>
</comment>
<accession>A0A550JEZ2</accession>